<evidence type="ECO:0000313" key="3">
    <source>
        <dbReference type="EMBL" id="ASU23714.1"/>
    </source>
</evidence>
<accession>A0A223N1J5</accession>
<evidence type="ECO:0000259" key="2">
    <source>
        <dbReference type="Pfam" id="PF00174"/>
    </source>
</evidence>
<proteinExistence type="predicted"/>
<evidence type="ECO:0000256" key="1">
    <source>
        <dbReference type="SAM" id="SignalP"/>
    </source>
</evidence>
<gene>
    <name evidence="3" type="ORF">CCZ37_14045</name>
</gene>
<dbReference type="KEGG" id="vqi:CCZ37_14045"/>
<dbReference type="Gene3D" id="3.90.420.10">
    <property type="entry name" value="Oxidoreductase, molybdopterin-binding domain"/>
    <property type="match status" value="1"/>
</dbReference>
<dbReference type="RefSeq" id="WP_094501040.1">
    <property type="nucleotide sequence ID" value="NZ_CAWNHI010000002.1"/>
</dbReference>
<dbReference type="Pfam" id="PF00174">
    <property type="entry name" value="Oxidored_molyb"/>
    <property type="match status" value="1"/>
</dbReference>
<keyword evidence="1" id="KW-0732">Signal</keyword>
<sequence length="156" mass="18149">MMKWLTALPLIFFSLFAHTASLTITLPNQERVTYSLAQLAENLPRETFTTSLPWLLQENRFTGFKVTDLITYLKVGQVSSVSFLAIDDYAANISIEDLTRYEPIIAYHMNGNEMKIRNKGPFWLIYNLGKYPKLLNNTIYHNQMVWQLKNLIILDK</sequence>
<dbReference type="Proteomes" id="UP000215148">
    <property type="component" value="Chromosome 2"/>
</dbReference>
<evidence type="ECO:0000313" key="4">
    <source>
        <dbReference type="Proteomes" id="UP000215148"/>
    </source>
</evidence>
<feature type="signal peptide" evidence="1">
    <location>
        <begin position="1"/>
        <end position="19"/>
    </location>
</feature>
<name>A0A223N1J5_9VIBR</name>
<organism evidence="3 4">
    <name type="scientific">Vibrio qinghaiensis</name>
    <dbReference type="NCBI Taxonomy" id="2025808"/>
    <lineage>
        <taxon>Bacteria</taxon>
        <taxon>Pseudomonadati</taxon>
        <taxon>Pseudomonadota</taxon>
        <taxon>Gammaproteobacteria</taxon>
        <taxon>Vibrionales</taxon>
        <taxon>Vibrionaceae</taxon>
        <taxon>Vibrio</taxon>
    </lineage>
</organism>
<feature type="chain" id="PRO_5012058721" evidence="1">
    <location>
        <begin position="20"/>
        <end position="156"/>
    </location>
</feature>
<dbReference type="AlphaFoldDB" id="A0A223N1J5"/>
<dbReference type="InterPro" id="IPR000572">
    <property type="entry name" value="OxRdtase_Mopterin-bd_dom"/>
</dbReference>
<dbReference type="SUPFAM" id="SSF56524">
    <property type="entry name" value="Oxidoreductase molybdopterin-binding domain"/>
    <property type="match status" value="1"/>
</dbReference>
<dbReference type="EMBL" id="CP022742">
    <property type="protein sequence ID" value="ASU23714.1"/>
    <property type="molecule type" value="Genomic_DNA"/>
</dbReference>
<feature type="domain" description="Oxidoreductase molybdopterin-binding" evidence="2">
    <location>
        <begin position="33"/>
        <end position="122"/>
    </location>
</feature>
<dbReference type="InterPro" id="IPR036374">
    <property type="entry name" value="OxRdtase_Mopterin-bd_sf"/>
</dbReference>
<protein>
    <submittedName>
        <fullName evidence="3">Oxidoreductase</fullName>
    </submittedName>
</protein>
<reference evidence="3 4" key="1">
    <citation type="submission" date="2017-08" db="EMBL/GenBank/DDBJ databases">
        <title>The Vibrio qinghaiensis sp.-Q67 is a luminous bacteria isolated firstly from Qinghai lake, Qinghai province, China, which has been proved to be very sensitive to detect environmental and food pollutants. Therefore, complete genome analysis of V. qinghaiensis sp.-Q67 highlights the potential application of this strain on detection of hazards in the contaminated environments.</title>
        <authorList>
            <person name="Gong L."/>
        </authorList>
    </citation>
    <scope>NUCLEOTIDE SEQUENCE [LARGE SCALE GENOMIC DNA]</scope>
    <source>
        <strain evidence="3 4">Q67</strain>
    </source>
</reference>
<keyword evidence="4" id="KW-1185">Reference proteome</keyword>